<gene>
    <name evidence="1" type="ORF">Q2T52_11115</name>
</gene>
<dbReference type="EMBL" id="JAUKWQ010000003">
    <property type="protein sequence ID" value="MDO1582636.1"/>
    <property type="molecule type" value="Genomic_DNA"/>
</dbReference>
<evidence type="ECO:0000313" key="1">
    <source>
        <dbReference type="EMBL" id="MDO1582636.1"/>
    </source>
</evidence>
<accession>A0ABT8SXB5</accession>
<dbReference type="Gene3D" id="3.40.720.10">
    <property type="entry name" value="Alkaline Phosphatase, subunit A"/>
    <property type="match status" value="1"/>
</dbReference>
<dbReference type="InterPro" id="IPR011989">
    <property type="entry name" value="ARM-like"/>
</dbReference>
<sequence>MPANQTTYPQMMREAGYYCTNNSKTHYNVEFDPRTIWDDCSGAAHWANRPAGKPFLAVFNCMLTHKRCIFERQRGTVVPDDVTLPAHLPDCEALRTDLASYYNRILPVPGLPGRSLVDANAPSRSYAFSGRDRMDERYDLTRTLRSERYRYIRNYKPHRPWGQHYLYPWNANGYQAYETLALASQLTQAQARFWSAKPHEELYDMAADPDSLTNLADLPEYAQRLNDMRKALVEAMLVMRDGGFIPEGLSRSEMEICSDLAAYPLEDVIATAGRACGAEVASPENFIEGLSSPLAVLRYWNAVGLLVLAIRGTVLPEHVERIFTAETEVAIRIVLAEAIGQGGKPGPMIAWLTDMTAPHIHPRLRLQAITALTHLPHDPDISRPAIEVASLDSDEFVRNAATYLLALMDKRYSLEDKLFRYDLFLKQMRGHSGIGPQTFPELSPLRTAGSGIVTSGQPHSIAGRLSLQARTLTLSTKRSSRR</sequence>
<name>A0ABT8SXB5_9HYPH</name>
<dbReference type="Proteomes" id="UP001169006">
    <property type="component" value="Unassembled WGS sequence"/>
</dbReference>
<dbReference type="InterPro" id="IPR017850">
    <property type="entry name" value="Alkaline_phosphatase_core_sf"/>
</dbReference>
<organism evidence="1 2">
    <name type="scientific">Rhizobium oryzicola</name>
    <dbReference type="NCBI Taxonomy" id="1232668"/>
    <lineage>
        <taxon>Bacteria</taxon>
        <taxon>Pseudomonadati</taxon>
        <taxon>Pseudomonadota</taxon>
        <taxon>Alphaproteobacteria</taxon>
        <taxon>Hyphomicrobiales</taxon>
        <taxon>Rhizobiaceae</taxon>
        <taxon>Rhizobium/Agrobacterium group</taxon>
        <taxon>Rhizobium</taxon>
    </lineage>
</organism>
<dbReference type="SUPFAM" id="SSF53649">
    <property type="entry name" value="Alkaline phosphatase-like"/>
    <property type="match status" value="1"/>
</dbReference>
<comment type="caution">
    <text evidence="1">The sequence shown here is derived from an EMBL/GenBank/DDBJ whole genome shotgun (WGS) entry which is preliminary data.</text>
</comment>
<reference evidence="1" key="1">
    <citation type="journal article" date="2015" name="Int. J. Syst. Evol. Microbiol.">
        <title>Rhizobium oryzicola sp. nov., potential plant-growth-promoting endophytic bacteria isolated from rice roots.</title>
        <authorList>
            <person name="Zhang X.X."/>
            <person name="Gao J.S."/>
            <person name="Cao Y.H."/>
            <person name="Sheirdil R.A."/>
            <person name="Wang X.C."/>
            <person name="Zhang L."/>
        </authorList>
    </citation>
    <scope>NUCLEOTIDE SEQUENCE</scope>
    <source>
        <strain evidence="1">05753</strain>
    </source>
</reference>
<dbReference type="Gene3D" id="1.25.10.10">
    <property type="entry name" value="Leucine-rich Repeat Variant"/>
    <property type="match status" value="1"/>
</dbReference>
<protein>
    <recommendedName>
        <fullName evidence="3">HEAT repeat domain-containing protein</fullName>
    </recommendedName>
</protein>
<evidence type="ECO:0000313" key="2">
    <source>
        <dbReference type="Proteomes" id="UP001169006"/>
    </source>
</evidence>
<dbReference type="RefSeq" id="WP_302076811.1">
    <property type="nucleotide sequence ID" value="NZ_JAUKWQ010000003.1"/>
</dbReference>
<reference evidence="1" key="2">
    <citation type="submission" date="2023-07" db="EMBL/GenBank/DDBJ databases">
        <authorList>
            <person name="Sun H."/>
        </authorList>
    </citation>
    <scope>NUCLEOTIDE SEQUENCE</scope>
    <source>
        <strain evidence="1">05753</strain>
    </source>
</reference>
<proteinExistence type="predicted"/>
<keyword evidence="2" id="KW-1185">Reference proteome</keyword>
<evidence type="ECO:0008006" key="3">
    <source>
        <dbReference type="Google" id="ProtNLM"/>
    </source>
</evidence>